<keyword evidence="1" id="KW-1133">Transmembrane helix</keyword>
<dbReference type="Proteomes" id="UP000008312">
    <property type="component" value="Unassembled WGS sequence"/>
</dbReference>
<feature type="transmembrane region" description="Helical" evidence="1">
    <location>
        <begin position="25"/>
        <end position="46"/>
    </location>
</feature>
<protein>
    <recommendedName>
        <fullName evidence="4">Translocon-associated protein subunit gamma</fullName>
    </recommendedName>
</protein>
<dbReference type="InParanoid" id="D8M9C5"/>
<feature type="transmembrane region" description="Helical" evidence="1">
    <location>
        <begin position="141"/>
        <end position="162"/>
    </location>
</feature>
<reference evidence="2" key="1">
    <citation type="submission" date="2010-02" db="EMBL/GenBank/DDBJ databases">
        <title>Sequencing and annotation of the Blastocystis hominis genome.</title>
        <authorList>
            <person name="Wincker P."/>
        </authorList>
    </citation>
    <scope>NUCLEOTIDE SEQUENCE</scope>
    <source>
        <strain evidence="2">Singapore isolate B</strain>
    </source>
</reference>
<proteinExistence type="predicted"/>
<dbReference type="OrthoDB" id="200273at2759"/>
<gene>
    <name evidence="2" type="ORF">GSBLH_T00004372001</name>
</gene>
<evidence type="ECO:0000256" key="1">
    <source>
        <dbReference type="SAM" id="Phobius"/>
    </source>
</evidence>
<evidence type="ECO:0008006" key="4">
    <source>
        <dbReference type="Google" id="ProtNLM"/>
    </source>
</evidence>
<dbReference type="GeneID" id="24921403"/>
<dbReference type="RefSeq" id="XP_012898712.1">
    <property type="nucleotide sequence ID" value="XM_013043258.1"/>
</dbReference>
<dbReference type="EMBL" id="FN668688">
    <property type="protein sequence ID" value="CBK24664.2"/>
    <property type="molecule type" value="Genomic_DNA"/>
</dbReference>
<evidence type="ECO:0000313" key="2">
    <source>
        <dbReference type="EMBL" id="CBK24664.2"/>
    </source>
</evidence>
<keyword evidence="1" id="KW-0812">Transmembrane</keyword>
<sequence length="163" mass="18260">MKASTTTSENFDDVIKSVMPKGLTFGHRVCFYSVALIATAFPLYLFYSKFFSVELSNYPVFIAVSLVCLVLLALSYEKLTNEEFGNVMERKRKYSENMDEKAGQNEAAAYAMFISNLLFEGMVVLLAFGIAPRLNLNIPTYIMYAAVTLISGLTTFGFSYGFF</sequence>
<evidence type="ECO:0000313" key="3">
    <source>
        <dbReference type="Proteomes" id="UP000008312"/>
    </source>
</evidence>
<organism evidence="2">
    <name type="scientific">Blastocystis hominis</name>
    <dbReference type="NCBI Taxonomy" id="12968"/>
    <lineage>
        <taxon>Eukaryota</taxon>
        <taxon>Sar</taxon>
        <taxon>Stramenopiles</taxon>
        <taxon>Bigyra</taxon>
        <taxon>Opalozoa</taxon>
        <taxon>Opalinata</taxon>
        <taxon>Blastocystidae</taxon>
        <taxon>Blastocystis</taxon>
    </lineage>
</organism>
<accession>D8M9C5</accession>
<dbReference type="AlphaFoldDB" id="D8M9C5"/>
<keyword evidence="1" id="KW-0472">Membrane</keyword>
<feature type="transmembrane region" description="Helical" evidence="1">
    <location>
        <begin position="107"/>
        <end position="129"/>
    </location>
</feature>
<feature type="transmembrane region" description="Helical" evidence="1">
    <location>
        <begin position="58"/>
        <end position="76"/>
    </location>
</feature>
<name>D8M9C5_BLAHO</name>
<keyword evidence="3" id="KW-1185">Reference proteome</keyword>